<feature type="region of interest" description="Disordered" evidence="1">
    <location>
        <begin position="17"/>
        <end position="61"/>
    </location>
</feature>
<dbReference type="GO" id="GO:0005737">
    <property type="term" value="C:cytoplasm"/>
    <property type="evidence" value="ECO:0007669"/>
    <property type="project" value="TreeGrafter"/>
</dbReference>
<dbReference type="PROSITE" id="PS50010">
    <property type="entry name" value="DH_2"/>
    <property type="match status" value="1"/>
</dbReference>
<feature type="region of interest" description="Disordered" evidence="1">
    <location>
        <begin position="384"/>
        <end position="425"/>
    </location>
</feature>
<reference evidence="3 4" key="1">
    <citation type="journal article" date="2013" name="Genome Biol.">
        <title>Genome of Acanthamoeba castellanii highlights extensive lateral gene transfer and early evolution of tyrosine kinase signaling.</title>
        <authorList>
            <person name="Clarke M."/>
            <person name="Lohan A.J."/>
            <person name="Liu B."/>
            <person name="Lagkouvardos I."/>
            <person name="Roy S."/>
            <person name="Zafar N."/>
            <person name="Bertelli C."/>
            <person name="Schilde C."/>
            <person name="Kianianmomeni A."/>
            <person name="Burglin T.R."/>
            <person name="Frech C."/>
            <person name="Turcotte B."/>
            <person name="Kopec K.O."/>
            <person name="Synnott J.M."/>
            <person name="Choo C."/>
            <person name="Paponov I."/>
            <person name="Finkler A."/>
            <person name="Soon Heng Tan C."/>
            <person name="Hutchins A.P."/>
            <person name="Weinmeier T."/>
            <person name="Rattei T."/>
            <person name="Chu J.S."/>
            <person name="Gimenez G."/>
            <person name="Irimia M."/>
            <person name="Rigden D.J."/>
            <person name="Fitzpatrick D.A."/>
            <person name="Lorenzo-Morales J."/>
            <person name="Bateman A."/>
            <person name="Chiu C.H."/>
            <person name="Tang P."/>
            <person name="Hegemann P."/>
            <person name="Fromm H."/>
            <person name="Raoult D."/>
            <person name="Greub G."/>
            <person name="Miranda-Saavedra D."/>
            <person name="Chen N."/>
            <person name="Nash P."/>
            <person name="Ginger M.L."/>
            <person name="Horn M."/>
            <person name="Schaap P."/>
            <person name="Caler L."/>
            <person name="Loftus B."/>
        </authorList>
    </citation>
    <scope>NUCLEOTIDE SEQUENCE [LARGE SCALE GENOMIC DNA]</scope>
    <source>
        <strain evidence="3 4">Neff</strain>
    </source>
</reference>
<dbReference type="Gene3D" id="1.20.900.10">
    <property type="entry name" value="Dbl homology (DH) domain"/>
    <property type="match status" value="1"/>
</dbReference>
<dbReference type="InterPro" id="IPR051092">
    <property type="entry name" value="FYVE_RhoGEF_PH"/>
</dbReference>
<dbReference type="SUPFAM" id="SSF48065">
    <property type="entry name" value="DBL homology domain (DH-domain)"/>
    <property type="match status" value="1"/>
</dbReference>
<sequence>MAVVPAAVGTDATPAGALLHLPASHTDARDEKLEEAKAKKEKKSAAAHKRQKSKGGGGGSNLCTTSTSSAVLPIQSNTSSAPALHVCRREKLVEELLSSERAHVHNLNAFLHDYVIPLRDKKILSTDELQGILCNLELIRRWNVEFLNQLESALEDERGFGELFLEMYNENYAHAMDHYEKCKKNKEFAAFIESVSVKHVVKPLAGEEFNVVPSPSKNFLSFLYLPIQRILAYYSLLKVNAAVDHADKLANQRKNIDKVISIQSQLIGDYNTSLAQPHRRFVYQGDVFSLVGKAQKERRLFLFNDVLLCTKKKHKNNLKVDFLEPLEMLRVEEPEELRDRYTFRLFAAAKEYTLWSADKAYWMQLIATSIQSIKASRPSLPFLADIEQRSSKPSESHGKGSEEEEREEGQQAGLASASSSCSDEETLRERLIQRIIAWSKMEDDSALLSEVRRFGTRLEKTNTNSAKGS</sequence>
<dbReference type="GO" id="GO:0005085">
    <property type="term" value="F:guanyl-nucleotide exchange factor activity"/>
    <property type="evidence" value="ECO:0007669"/>
    <property type="project" value="InterPro"/>
</dbReference>
<organism evidence="3 4">
    <name type="scientific">Acanthamoeba castellanii (strain ATCC 30010 / Neff)</name>
    <dbReference type="NCBI Taxonomy" id="1257118"/>
    <lineage>
        <taxon>Eukaryota</taxon>
        <taxon>Amoebozoa</taxon>
        <taxon>Discosea</taxon>
        <taxon>Longamoebia</taxon>
        <taxon>Centramoebida</taxon>
        <taxon>Acanthamoebidae</taxon>
        <taxon>Acanthamoeba</taxon>
    </lineage>
</organism>
<dbReference type="SMART" id="SM00325">
    <property type="entry name" value="RhoGEF"/>
    <property type="match status" value="1"/>
</dbReference>
<feature type="compositionally biased region" description="Basic residues" evidence="1">
    <location>
        <begin position="39"/>
        <end position="53"/>
    </location>
</feature>
<dbReference type="PANTHER" id="PTHR12673:SF263">
    <property type="entry name" value="PLECKSTRIN DOMAIN-CONTAINING PROTEIN"/>
    <property type="match status" value="1"/>
</dbReference>
<feature type="compositionally biased region" description="Basic and acidic residues" evidence="1">
    <location>
        <begin position="26"/>
        <end position="38"/>
    </location>
</feature>
<feature type="compositionally biased region" description="Basic and acidic residues" evidence="1">
    <location>
        <begin position="386"/>
        <end position="401"/>
    </location>
</feature>
<evidence type="ECO:0000259" key="2">
    <source>
        <dbReference type="PROSITE" id="PS50010"/>
    </source>
</evidence>
<dbReference type="Pfam" id="PF19057">
    <property type="entry name" value="PH_19"/>
    <property type="match status" value="1"/>
</dbReference>
<dbReference type="OrthoDB" id="6244550at2759"/>
<dbReference type="InterPro" id="IPR011993">
    <property type="entry name" value="PH-like_dom_sf"/>
</dbReference>
<dbReference type="STRING" id="1257118.L8GIM6"/>
<dbReference type="SUPFAM" id="SSF50729">
    <property type="entry name" value="PH domain-like"/>
    <property type="match status" value="1"/>
</dbReference>
<protein>
    <submittedName>
        <fullName evidence="3">FYVEtype Zn finger-containing protein</fullName>
    </submittedName>
</protein>
<dbReference type="Pfam" id="PF00621">
    <property type="entry name" value="RhoGEF"/>
    <property type="match status" value="1"/>
</dbReference>
<dbReference type="Gene3D" id="2.30.29.30">
    <property type="entry name" value="Pleckstrin-homology domain (PH domain)/Phosphotyrosine-binding domain (PTB)"/>
    <property type="match status" value="1"/>
</dbReference>
<gene>
    <name evidence="3" type="ORF">ACA1_092090</name>
</gene>
<keyword evidence="4" id="KW-1185">Reference proteome</keyword>
<dbReference type="EMBL" id="KB008103">
    <property type="protein sequence ID" value="ELR12699.1"/>
    <property type="molecule type" value="Genomic_DNA"/>
</dbReference>
<dbReference type="GeneID" id="14913662"/>
<dbReference type="RefSeq" id="XP_004334712.1">
    <property type="nucleotide sequence ID" value="XM_004334664.1"/>
</dbReference>
<dbReference type="AlphaFoldDB" id="L8GIM6"/>
<evidence type="ECO:0000313" key="4">
    <source>
        <dbReference type="Proteomes" id="UP000011083"/>
    </source>
</evidence>
<dbReference type="Proteomes" id="UP000011083">
    <property type="component" value="Unassembled WGS sequence"/>
</dbReference>
<dbReference type="InterPro" id="IPR000219">
    <property type="entry name" value="DH_dom"/>
</dbReference>
<dbReference type="VEuPathDB" id="AmoebaDB:ACA1_092090"/>
<evidence type="ECO:0000313" key="3">
    <source>
        <dbReference type="EMBL" id="ELR12699.1"/>
    </source>
</evidence>
<evidence type="ECO:0000256" key="1">
    <source>
        <dbReference type="SAM" id="MobiDB-lite"/>
    </source>
</evidence>
<accession>L8GIM6</accession>
<name>L8GIM6_ACACF</name>
<dbReference type="KEGG" id="acan:ACA1_092090"/>
<dbReference type="InterPro" id="IPR035899">
    <property type="entry name" value="DBL_dom_sf"/>
</dbReference>
<feature type="domain" description="DH" evidence="2">
    <location>
        <begin position="88"/>
        <end position="273"/>
    </location>
</feature>
<proteinExistence type="predicted"/>
<dbReference type="PANTHER" id="PTHR12673">
    <property type="entry name" value="FACIOGENITAL DYSPLASIA PROTEIN"/>
    <property type="match status" value="1"/>
</dbReference>